<comment type="similarity">
    <text evidence="2 10">Belongs to the G-protein coupled receptor 1 family.</text>
</comment>
<evidence type="ECO:0000256" key="5">
    <source>
        <dbReference type="ARBA" id="ARBA00022989"/>
    </source>
</evidence>
<keyword evidence="5 11" id="KW-1133">Transmembrane helix</keyword>
<dbReference type="InterPro" id="IPR017452">
    <property type="entry name" value="GPCR_Rhodpsn_7TM"/>
</dbReference>
<dbReference type="CDD" id="cd15210">
    <property type="entry name" value="7tmA_GPR84-like"/>
    <property type="match status" value="1"/>
</dbReference>
<dbReference type="InterPro" id="IPR000276">
    <property type="entry name" value="GPCR_Rhodpsn"/>
</dbReference>
<accession>A0A8S1DL59</accession>
<keyword evidence="8 10" id="KW-0675">Receptor</keyword>
<feature type="transmembrane region" description="Helical" evidence="11">
    <location>
        <begin position="21"/>
        <end position="38"/>
    </location>
</feature>
<name>A0A8S1DL59_9INSE</name>
<feature type="transmembrane region" description="Helical" evidence="11">
    <location>
        <begin position="123"/>
        <end position="144"/>
    </location>
</feature>
<evidence type="ECO:0000256" key="4">
    <source>
        <dbReference type="ARBA" id="ARBA00022692"/>
    </source>
</evidence>
<keyword evidence="7 11" id="KW-0472">Membrane</keyword>
<dbReference type="SUPFAM" id="SSF81321">
    <property type="entry name" value="Family A G protein-coupled receptor-like"/>
    <property type="match status" value="1"/>
</dbReference>
<feature type="transmembrane region" description="Helical" evidence="11">
    <location>
        <begin position="198"/>
        <end position="219"/>
    </location>
</feature>
<dbReference type="GO" id="GO:0005886">
    <property type="term" value="C:plasma membrane"/>
    <property type="evidence" value="ECO:0007669"/>
    <property type="project" value="UniProtKB-SubCell"/>
</dbReference>
<dbReference type="PROSITE" id="PS50262">
    <property type="entry name" value="G_PROTEIN_RECEP_F1_2"/>
    <property type="match status" value="1"/>
</dbReference>
<gene>
    <name evidence="13" type="ORF">CLODIP_2_CD06310</name>
</gene>
<dbReference type="Proteomes" id="UP000494165">
    <property type="component" value="Unassembled WGS sequence"/>
</dbReference>
<evidence type="ECO:0000256" key="8">
    <source>
        <dbReference type="ARBA" id="ARBA00023170"/>
    </source>
</evidence>
<evidence type="ECO:0000313" key="14">
    <source>
        <dbReference type="Proteomes" id="UP000494165"/>
    </source>
</evidence>
<evidence type="ECO:0000256" key="1">
    <source>
        <dbReference type="ARBA" id="ARBA00004651"/>
    </source>
</evidence>
<proteinExistence type="inferred from homology"/>
<feature type="domain" description="G-protein coupled receptors family 1 profile" evidence="12">
    <location>
        <begin position="102"/>
        <end position="364"/>
    </location>
</feature>
<dbReference type="GO" id="GO:0004930">
    <property type="term" value="F:G protein-coupled receptor activity"/>
    <property type="evidence" value="ECO:0007669"/>
    <property type="project" value="UniProtKB-KW"/>
</dbReference>
<feature type="transmembrane region" description="Helical" evidence="11">
    <location>
        <begin position="78"/>
        <end position="111"/>
    </location>
</feature>
<comment type="subcellular location">
    <subcellularLocation>
        <location evidence="1">Cell membrane</location>
        <topology evidence="1">Multi-pass membrane protein</topology>
    </subcellularLocation>
</comment>
<feature type="transmembrane region" description="Helical" evidence="11">
    <location>
        <begin position="344"/>
        <end position="366"/>
    </location>
</feature>
<dbReference type="PANTHER" id="PTHR24228">
    <property type="entry name" value="B2 BRADYKININ RECEPTOR/ANGIOTENSIN II RECEPTOR"/>
    <property type="match status" value="1"/>
</dbReference>
<protein>
    <recommendedName>
        <fullName evidence="12">G-protein coupled receptors family 1 profile domain-containing protein</fullName>
    </recommendedName>
</protein>
<dbReference type="PANTHER" id="PTHR24228:SF71">
    <property type="entry name" value="PROTEIN TRAPPED IN ENDODERM-1"/>
    <property type="match status" value="1"/>
</dbReference>
<keyword evidence="3" id="KW-1003">Cell membrane</keyword>
<dbReference type="EMBL" id="CADEPI010000246">
    <property type="protein sequence ID" value="CAB3381775.1"/>
    <property type="molecule type" value="Genomic_DNA"/>
</dbReference>
<comment type="caution">
    <text evidence="13">The sequence shown here is derived from an EMBL/GenBank/DDBJ whole genome shotgun (WGS) entry which is preliminary data.</text>
</comment>
<dbReference type="Gene3D" id="1.20.1070.10">
    <property type="entry name" value="Rhodopsin 7-helix transmembrane proteins"/>
    <property type="match status" value="1"/>
</dbReference>
<evidence type="ECO:0000256" key="7">
    <source>
        <dbReference type="ARBA" id="ARBA00023136"/>
    </source>
</evidence>
<evidence type="ECO:0000256" key="9">
    <source>
        <dbReference type="ARBA" id="ARBA00023224"/>
    </source>
</evidence>
<keyword evidence="14" id="KW-1185">Reference proteome</keyword>
<feature type="transmembrane region" description="Helical" evidence="11">
    <location>
        <begin position="312"/>
        <end position="332"/>
    </location>
</feature>
<feature type="transmembrane region" description="Helical" evidence="11">
    <location>
        <begin position="164"/>
        <end position="186"/>
    </location>
</feature>
<organism evidence="13 14">
    <name type="scientific">Cloeon dipterum</name>
    <dbReference type="NCBI Taxonomy" id="197152"/>
    <lineage>
        <taxon>Eukaryota</taxon>
        <taxon>Metazoa</taxon>
        <taxon>Ecdysozoa</taxon>
        <taxon>Arthropoda</taxon>
        <taxon>Hexapoda</taxon>
        <taxon>Insecta</taxon>
        <taxon>Pterygota</taxon>
        <taxon>Palaeoptera</taxon>
        <taxon>Ephemeroptera</taxon>
        <taxon>Pisciforma</taxon>
        <taxon>Baetidae</taxon>
        <taxon>Cloeon</taxon>
    </lineage>
</organism>
<evidence type="ECO:0000256" key="11">
    <source>
        <dbReference type="SAM" id="Phobius"/>
    </source>
</evidence>
<dbReference type="Pfam" id="PF00001">
    <property type="entry name" value="7tm_1"/>
    <property type="match status" value="1"/>
</dbReference>
<reference evidence="13 14" key="1">
    <citation type="submission" date="2020-04" db="EMBL/GenBank/DDBJ databases">
        <authorList>
            <person name="Alioto T."/>
            <person name="Alioto T."/>
            <person name="Gomez Garrido J."/>
        </authorList>
    </citation>
    <scope>NUCLEOTIDE SEQUENCE [LARGE SCALE GENOMIC DNA]</scope>
</reference>
<feature type="transmembrane region" description="Helical" evidence="11">
    <location>
        <begin position="251"/>
        <end position="271"/>
    </location>
</feature>
<dbReference type="FunFam" id="1.20.1070.10:FF:000312">
    <property type="entry name" value="protein trapped in endoderm-1"/>
    <property type="match status" value="1"/>
</dbReference>
<dbReference type="PROSITE" id="PS00237">
    <property type="entry name" value="G_PROTEIN_RECEP_F1_1"/>
    <property type="match status" value="1"/>
</dbReference>
<keyword evidence="4 10" id="KW-0812">Transmembrane</keyword>
<dbReference type="OrthoDB" id="6117944at2759"/>
<evidence type="ECO:0000256" key="3">
    <source>
        <dbReference type="ARBA" id="ARBA00022475"/>
    </source>
</evidence>
<sequence>MIEDAAQWRGERRRKHSRHRACVSCAIAIAIAAGSFLSQPASQPALVGLLATPDHLPFSPGPSGINTNSERTVLEAQIWWLTASSIFASVCATLFAIIGVAGNLVTVVALLRSSKLRQHATTAFVVSLCFSDLLFCAINLPMTASRFWHRGWVFGDTLCRLFPFFFYGNVAVSLLSMVAITINRYILIACNGMYDLFYSRWCIVLQILFAWAFSFSIMVPPLVDAWGTLGYHAPTFSCTILRKDGGSPKKFLFVFGFLLPCVVIILSYGCIYSKVKCSRKKLQAHNPICKEQRAKKVPSQQQSQQKRDDIRLTRMMLTIFCCFLLCFLPLMIVNVADDAIRKPILHVLASILAWASSVINPFIYAVSNRQYRQAYRALLCPWKRVGPPGHTQQRRSSRSDSRKTCVSEMLPHFNAAADKVKIQSVDLNQR</sequence>
<evidence type="ECO:0000256" key="2">
    <source>
        <dbReference type="ARBA" id="ARBA00010663"/>
    </source>
</evidence>
<evidence type="ECO:0000259" key="12">
    <source>
        <dbReference type="PROSITE" id="PS50262"/>
    </source>
</evidence>
<evidence type="ECO:0000256" key="10">
    <source>
        <dbReference type="RuleBase" id="RU000688"/>
    </source>
</evidence>
<dbReference type="PRINTS" id="PR00237">
    <property type="entry name" value="GPCRRHODOPSN"/>
</dbReference>
<dbReference type="AlphaFoldDB" id="A0A8S1DL59"/>
<evidence type="ECO:0000313" key="13">
    <source>
        <dbReference type="EMBL" id="CAB3381775.1"/>
    </source>
</evidence>
<keyword evidence="6 10" id="KW-0297">G-protein coupled receptor</keyword>
<evidence type="ECO:0000256" key="6">
    <source>
        <dbReference type="ARBA" id="ARBA00023040"/>
    </source>
</evidence>
<dbReference type="SMART" id="SM01381">
    <property type="entry name" value="7TM_GPCR_Srsx"/>
    <property type="match status" value="1"/>
</dbReference>
<keyword evidence="9 10" id="KW-0807">Transducer</keyword>